<feature type="repeat" description="WD" evidence="4">
    <location>
        <begin position="377"/>
        <end position="419"/>
    </location>
</feature>
<sequence>MVIMIAGTSWVRRGIAKQQPDNIKLDPQTLKKMLEDEAEVPESTDMGEDSDDDTQESAKEPKAAEKPQGIRGSAPVEVPDDGDQDMDTERLLEDYDKPEEEKRDSGMKGVAVFASNMDDPYITTHEDPEEEEEKEDFELKPDDNLVAVAKIDGDAYSLEVYVYNETNDDWYVHHDYILTAPPLCLEAINYDPGNDDSPTSKGNLMAVGTMESSISIWDLDIVNAMDPVVTLGKVKKIGRKKRDGTAQGHSDAVLDLSWNRLTPHVLASAGADKTVVLWDLDQAKAAQIVPDFDREVQVVRWHPAEPTIFAAGTLGGHVYVCDCRSVEVARPAEWQLGAQIEKAIWDHFNPFAIVAATEDGKIRYLDTRNTSTPVWSVDAHQGACNGIALSPLTRGLLASVGEDRQLIVWKMGDGQPTMVNKEDSSLGPLHSVSFCPDSASVVSVGGELNDLLRIVDLRHFEAVVEAFQ</sequence>
<dbReference type="EMBL" id="CATQJA010002589">
    <property type="protein sequence ID" value="CAJ0572035.1"/>
    <property type="molecule type" value="Genomic_DNA"/>
</dbReference>
<dbReference type="PROSITE" id="PS50082">
    <property type="entry name" value="WD_REPEATS_2"/>
    <property type="match status" value="2"/>
</dbReference>
<evidence type="ECO:0000256" key="4">
    <source>
        <dbReference type="PROSITE-ProRule" id="PRU00221"/>
    </source>
</evidence>
<evidence type="ECO:0000256" key="1">
    <source>
        <dbReference type="ARBA" id="ARBA00022553"/>
    </source>
</evidence>
<dbReference type="Pfam" id="PF00400">
    <property type="entry name" value="WD40"/>
    <property type="match status" value="2"/>
</dbReference>
<dbReference type="PANTHER" id="PTHR14091">
    <property type="entry name" value="PERIODIC TRYPTOPHAN PROTEIN 1"/>
    <property type="match status" value="1"/>
</dbReference>
<evidence type="ECO:0000313" key="6">
    <source>
        <dbReference type="EMBL" id="CAJ0572035.1"/>
    </source>
</evidence>
<name>A0AA36G143_9BILA</name>
<dbReference type="InterPro" id="IPR015943">
    <property type="entry name" value="WD40/YVTN_repeat-like_dom_sf"/>
</dbReference>
<dbReference type="SMART" id="SM00320">
    <property type="entry name" value="WD40"/>
    <property type="match status" value="5"/>
</dbReference>
<keyword evidence="7" id="KW-1185">Reference proteome</keyword>
<dbReference type="GO" id="GO:0006364">
    <property type="term" value="P:rRNA processing"/>
    <property type="evidence" value="ECO:0007669"/>
    <property type="project" value="InterPro"/>
</dbReference>
<keyword evidence="2 4" id="KW-0853">WD repeat</keyword>
<dbReference type="PROSITE" id="PS50294">
    <property type="entry name" value="WD_REPEATS_REGION"/>
    <property type="match status" value="1"/>
</dbReference>
<dbReference type="AlphaFoldDB" id="A0AA36G143"/>
<organism evidence="6 7">
    <name type="scientific">Mesorhabditis spiculigera</name>
    <dbReference type="NCBI Taxonomy" id="96644"/>
    <lineage>
        <taxon>Eukaryota</taxon>
        <taxon>Metazoa</taxon>
        <taxon>Ecdysozoa</taxon>
        <taxon>Nematoda</taxon>
        <taxon>Chromadorea</taxon>
        <taxon>Rhabditida</taxon>
        <taxon>Rhabditina</taxon>
        <taxon>Rhabditomorpha</taxon>
        <taxon>Rhabditoidea</taxon>
        <taxon>Rhabditidae</taxon>
        <taxon>Mesorhabditinae</taxon>
        <taxon>Mesorhabditis</taxon>
    </lineage>
</organism>
<feature type="repeat" description="WD" evidence="4">
    <location>
        <begin position="246"/>
        <end position="288"/>
    </location>
</feature>
<feature type="compositionally biased region" description="Basic and acidic residues" evidence="5">
    <location>
        <begin position="56"/>
        <end position="65"/>
    </location>
</feature>
<dbReference type="PANTHER" id="PTHR14091:SF0">
    <property type="entry name" value="PERIODIC TRYPTOPHAN PROTEIN 1 HOMOLOG"/>
    <property type="match status" value="1"/>
</dbReference>
<dbReference type="GO" id="GO:0005634">
    <property type="term" value="C:nucleus"/>
    <property type="evidence" value="ECO:0007669"/>
    <property type="project" value="TreeGrafter"/>
</dbReference>
<evidence type="ECO:0000256" key="2">
    <source>
        <dbReference type="ARBA" id="ARBA00022574"/>
    </source>
</evidence>
<proteinExistence type="predicted"/>
<dbReference type="InterPro" id="IPR044285">
    <property type="entry name" value="PWP1"/>
</dbReference>
<dbReference type="InterPro" id="IPR019775">
    <property type="entry name" value="WD40_repeat_CS"/>
</dbReference>
<gene>
    <name evidence="6" type="ORF">MSPICULIGERA_LOCUS10429</name>
</gene>
<dbReference type="Gene3D" id="2.130.10.10">
    <property type="entry name" value="YVTN repeat-like/Quinoprotein amine dehydrogenase"/>
    <property type="match status" value="2"/>
</dbReference>
<evidence type="ECO:0000313" key="7">
    <source>
        <dbReference type="Proteomes" id="UP001177023"/>
    </source>
</evidence>
<dbReference type="Proteomes" id="UP001177023">
    <property type="component" value="Unassembled WGS sequence"/>
</dbReference>
<comment type="caution">
    <text evidence="6">The sequence shown here is derived from an EMBL/GenBank/DDBJ whole genome shotgun (WGS) entry which is preliminary data.</text>
</comment>
<reference evidence="6" key="1">
    <citation type="submission" date="2023-06" db="EMBL/GenBank/DDBJ databases">
        <authorList>
            <person name="Delattre M."/>
        </authorList>
    </citation>
    <scope>NUCLEOTIDE SEQUENCE</scope>
    <source>
        <strain evidence="6">AF72</strain>
    </source>
</reference>
<dbReference type="PROSITE" id="PS00678">
    <property type="entry name" value="WD_REPEATS_1"/>
    <property type="match status" value="1"/>
</dbReference>
<dbReference type="InterPro" id="IPR001680">
    <property type="entry name" value="WD40_rpt"/>
</dbReference>
<protein>
    <submittedName>
        <fullName evidence="6">Uncharacterized protein</fullName>
    </submittedName>
</protein>
<accession>A0AA36G143</accession>
<keyword evidence="3" id="KW-0677">Repeat</keyword>
<dbReference type="SUPFAM" id="SSF50978">
    <property type="entry name" value="WD40 repeat-like"/>
    <property type="match status" value="1"/>
</dbReference>
<feature type="region of interest" description="Disordered" evidence="5">
    <location>
        <begin position="17"/>
        <end position="86"/>
    </location>
</feature>
<keyword evidence="1" id="KW-0597">Phosphoprotein</keyword>
<evidence type="ECO:0000256" key="5">
    <source>
        <dbReference type="SAM" id="MobiDB-lite"/>
    </source>
</evidence>
<feature type="compositionally biased region" description="Acidic residues" evidence="5">
    <location>
        <begin position="36"/>
        <end position="55"/>
    </location>
</feature>
<evidence type="ECO:0000256" key="3">
    <source>
        <dbReference type="ARBA" id="ARBA00022737"/>
    </source>
</evidence>
<dbReference type="InterPro" id="IPR036322">
    <property type="entry name" value="WD40_repeat_dom_sf"/>
</dbReference>
<feature type="non-terminal residue" evidence="6">
    <location>
        <position position="468"/>
    </location>
</feature>